<keyword evidence="2" id="KW-0812">Transmembrane</keyword>
<feature type="transmembrane region" description="Helical" evidence="2">
    <location>
        <begin position="43"/>
        <end position="73"/>
    </location>
</feature>
<keyword evidence="4" id="KW-1185">Reference proteome</keyword>
<gene>
    <name evidence="3" type="ORF">ACN38_g11901</name>
</gene>
<feature type="compositionally biased region" description="Basic residues" evidence="1">
    <location>
        <begin position="1"/>
        <end position="23"/>
    </location>
</feature>
<organism evidence="3 4">
    <name type="scientific">Penicillium nordicum</name>
    <dbReference type="NCBI Taxonomy" id="229535"/>
    <lineage>
        <taxon>Eukaryota</taxon>
        <taxon>Fungi</taxon>
        <taxon>Dikarya</taxon>
        <taxon>Ascomycota</taxon>
        <taxon>Pezizomycotina</taxon>
        <taxon>Eurotiomycetes</taxon>
        <taxon>Eurotiomycetidae</taxon>
        <taxon>Eurotiales</taxon>
        <taxon>Aspergillaceae</taxon>
        <taxon>Penicillium</taxon>
    </lineage>
</organism>
<dbReference type="AlphaFoldDB" id="A0A0M8NY07"/>
<evidence type="ECO:0000256" key="2">
    <source>
        <dbReference type="SAM" id="Phobius"/>
    </source>
</evidence>
<feature type="region of interest" description="Disordered" evidence="1">
    <location>
        <begin position="1"/>
        <end position="35"/>
    </location>
</feature>
<comment type="caution">
    <text evidence="3">The sequence shown here is derived from an EMBL/GenBank/DDBJ whole genome shotgun (WGS) entry which is preliminary data.</text>
</comment>
<evidence type="ECO:0000313" key="3">
    <source>
        <dbReference type="EMBL" id="KOS37304.1"/>
    </source>
</evidence>
<keyword evidence="2" id="KW-0472">Membrane</keyword>
<accession>A0A0M8NY07</accession>
<name>A0A0M8NY07_9EURO</name>
<dbReference type="EMBL" id="LHQQ01000332">
    <property type="protein sequence ID" value="KOS37304.1"/>
    <property type="molecule type" value="Genomic_DNA"/>
</dbReference>
<dbReference type="Proteomes" id="UP000037696">
    <property type="component" value="Unassembled WGS sequence"/>
</dbReference>
<reference evidence="3 4" key="1">
    <citation type="submission" date="2015-08" db="EMBL/GenBank/DDBJ databases">
        <title>Genome sequencing of Penicillium nordicum.</title>
        <authorList>
            <person name="Nguyen H.D."/>
            <person name="Seifert K.A."/>
        </authorList>
    </citation>
    <scope>NUCLEOTIDE SEQUENCE [LARGE SCALE GENOMIC DNA]</scope>
    <source>
        <strain evidence="3 4">DAOMC 185683</strain>
    </source>
</reference>
<evidence type="ECO:0000256" key="1">
    <source>
        <dbReference type="SAM" id="MobiDB-lite"/>
    </source>
</evidence>
<sequence length="86" mass="9364">MGKSLSKKKGEKKGEKKKRKRNRGSVPGGWGIPAGGDWSKLHLLTFTFVCLSLSLCLSLSVSTSLFGALISYYQIGVCLLRCRQSA</sequence>
<keyword evidence="2" id="KW-1133">Transmembrane helix</keyword>
<proteinExistence type="predicted"/>
<evidence type="ECO:0000313" key="4">
    <source>
        <dbReference type="Proteomes" id="UP000037696"/>
    </source>
</evidence>
<protein>
    <submittedName>
        <fullName evidence="3">Uncharacterized protein</fullName>
    </submittedName>
</protein>